<dbReference type="InterPro" id="IPR001310">
    <property type="entry name" value="Histidine_triad_HIT"/>
</dbReference>
<feature type="domain" description="HIT" evidence="4">
    <location>
        <begin position="4"/>
        <end position="107"/>
    </location>
</feature>
<proteinExistence type="predicted"/>
<dbReference type="GO" id="GO:0016787">
    <property type="term" value="F:hydrolase activity"/>
    <property type="evidence" value="ECO:0007669"/>
    <property type="project" value="UniProtKB-KW"/>
</dbReference>
<dbReference type="PANTHER" id="PTHR46648:SF1">
    <property type="entry name" value="ADENOSINE 5'-MONOPHOSPHORAMIDASE HNT1"/>
    <property type="match status" value="1"/>
</dbReference>
<evidence type="ECO:0000259" key="4">
    <source>
        <dbReference type="PROSITE" id="PS51084"/>
    </source>
</evidence>
<dbReference type="PRINTS" id="PR00332">
    <property type="entry name" value="HISTRIAD"/>
</dbReference>
<sequence length="149" mass="16509">MSTVFSKIIAGEIPGRFVWQDETCVGFLSIAPLAYGHTLVVPRQEVDRWTEAEAPLMTHLFQVAHRIGKAQVEAFGSQRAGLSIAGYEVPHLHLHVWPSNSMADHSFAQADDDPDQSRMDESAEKLRVALRLMGDAEHVPAEHVPAEQD</sequence>
<dbReference type="Pfam" id="PF01230">
    <property type="entry name" value="HIT"/>
    <property type="match status" value="1"/>
</dbReference>
<dbReference type="PROSITE" id="PS51084">
    <property type="entry name" value="HIT_2"/>
    <property type="match status" value="1"/>
</dbReference>
<name>A0A7Z0E922_9MICC</name>
<evidence type="ECO:0000313" key="6">
    <source>
        <dbReference type="Proteomes" id="UP000560069"/>
    </source>
</evidence>
<evidence type="ECO:0000256" key="3">
    <source>
        <dbReference type="PROSITE-ProRule" id="PRU00464"/>
    </source>
</evidence>
<evidence type="ECO:0000313" key="5">
    <source>
        <dbReference type="EMBL" id="NYJ17291.1"/>
    </source>
</evidence>
<dbReference type="InterPro" id="IPR036265">
    <property type="entry name" value="HIT-like_sf"/>
</dbReference>
<feature type="active site" description="Tele-AMP-histidine intermediate" evidence="1">
    <location>
        <position position="93"/>
    </location>
</feature>
<dbReference type="RefSeq" id="WP_179442042.1">
    <property type="nucleotide sequence ID" value="NZ_JACCFQ010000001.1"/>
</dbReference>
<dbReference type="PANTHER" id="PTHR46648">
    <property type="entry name" value="HIT FAMILY PROTEIN 1"/>
    <property type="match status" value="1"/>
</dbReference>
<dbReference type="EMBL" id="JACCFQ010000001">
    <property type="protein sequence ID" value="NYJ17291.1"/>
    <property type="molecule type" value="Genomic_DNA"/>
</dbReference>
<dbReference type="GO" id="GO:0009117">
    <property type="term" value="P:nucleotide metabolic process"/>
    <property type="evidence" value="ECO:0007669"/>
    <property type="project" value="TreeGrafter"/>
</dbReference>
<keyword evidence="5" id="KW-0378">Hydrolase</keyword>
<accession>A0A7Z0E922</accession>
<evidence type="ECO:0000256" key="1">
    <source>
        <dbReference type="PIRSR" id="PIRSR601310-1"/>
    </source>
</evidence>
<reference evidence="5 6" key="1">
    <citation type="submission" date="2020-07" db="EMBL/GenBank/DDBJ databases">
        <title>Sequencing the genomes of 1000 actinobacteria strains.</title>
        <authorList>
            <person name="Klenk H.-P."/>
        </authorList>
    </citation>
    <scope>NUCLEOTIDE SEQUENCE [LARGE SCALE GENOMIC DNA]</scope>
    <source>
        <strain evidence="5 6">DSM 15664</strain>
    </source>
</reference>
<dbReference type="Proteomes" id="UP000560069">
    <property type="component" value="Unassembled WGS sequence"/>
</dbReference>
<dbReference type="AlphaFoldDB" id="A0A7Z0E922"/>
<gene>
    <name evidence="5" type="ORF">HNR11_001825</name>
</gene>
<organism evidence="5 6">
    <name type="scientific">Nesterenkonia sandarakina</name>
    <dbReference type="NCBI Taxonomy" id="272918"/>
    <lineage>
        <taxon>Bacteria</taxon>
        <taxon>Bacillati</taxon>
        <taxon>Actinomycetota</taxon>
        <taxon>Actinomycetes</taxon>
        <taxon>Micrococcales</taxon>
        <taxon>Micrococcaceae</taxon>
        <taxon>Nesterenkonia</taxon>
    </lineage>
</organism>
<keyword evidence="6" id="KW-1185">Reference proteome</keyword>
<comment type="caution">
    <text evidence="5">The sequence shown here is derived from an EMBL/GenBank/DDBJ whole genome shotgun (WGS) entry which is preliminary data.</text>
</comment>
<evidence type="ECO:0000256" key="2">
    <source>
        <dbReference type="PIRSR" id="PIRSR601310-3"/>
    </source>
</evidence>
<protein>
    <submittedName>
        <fullName evidence="5">Diadenosine tetraphosphate (Ap4A) HIT family hydrolase</fullName>
    </submittedName>
</protein>
<dbReference type="Gene3D" id="3.30.428.10">
    <property type="entry name" value="HIT-like"/>
    <property type="match status" value="1"/>
</dbReference>
<dbReference type="SUPFAM" id="SSF54197">
    <property type="entry name" value="HIT-like"/>
    <property type="match status" value="1"/>
</dbReference>
<feature type="short sequence motif" description="Histidine triad motif" evidence="2 3">
    <location>
        <begin position="91"/>
        <end position="95"/>
    </location>
</feature>
<dbReference type="InterPro" id="IPR011146">
    <property type="entry name" value="HIT-like"/>
</dbReference>